<dbReference type="Proteomes" id="UP000682733">
    <property type="component" value="Unassembled WGS sequence"/>
</dbReference>
<proteinExistence type="predicted"/>
<name>A0A815BJE4_9BILA</name>
<dbReference type="Proteomes" id="UP000677228">
    <property type="component" value="Unassembled WGS sequence"/>
</dbReference>
<dbReference type="Proteomes" id="UP000681722">
    <property type="component" value="Unassembled WGS sequence"/>
</dbReference>
<evidence type="ECO:0000256" key="1">
    <source>
        <dbReference type="SAM" id="MobiDB-lite"/>
    </source>
</evidence>
<evidence type="ECO:0000313" key="6">
    <source>
        <dbReference type="Proteomes" id="UP000663829"/>
    </source>
</evidence>
<feature type="compositionally biased region" description="Polar residues" evidence="1">
    <location>
        <begin position="96"/>
        <end position="105"/>
    </location>
</feature>
<dbReference type="Proteomes" id="UP000663829">
    <property type="component" value="Unassembled WGS sequence"/>
</dbReference>
<feature type="region of interest" description="Disordered" evidence="1">
    <location>
        <begin position="49"/>
        <end position="77"/>
    </location>
</feature>
<feature type="compositionally biased region" description="Low complexity" evidence="1">
    <location>
        <begin position="324"/>
        <end position="337"/>
    </location>
</feature>
<accession>A0A815BJE4</accession>
<dbReference type="EMBL" id="CAJNOQ010011206">
    <property type="protein sequence ID" value="CAF1270962.1"/>
    <property type="molecule type" value="Genomic_DNA"/>
</dbReference>
<sequence>MSAKNPDEDEWITPHKNRNKSVCVNDIMIRTDLFVLGNSSYSGYARQNTQDYSNQNLPSYQQNANNDNNRPHHNRQWNTYYNSQQSNSYYNKKQHSPYNNNRRPGSTSSFSSDSVFSRGCTPINHSNNVARTNERTAISAIADRLSTQRFMSDSKTPTNCFLLFEGASKGEQDKICFLDYQGTRARNHHKKKLFMPQIDQPNDQSPQAYEEFSRSIHQIIDTISPEDLTNYNVSVRPGVVYFFSELFRFEKTFSINDLHHLLLKKIKTTDPTYYKPNRLDVRQQQLRDHVPSRQTGIQSMSTTNECQNSNQQENDGTKSQENETSTPLSRPSYLSPSSEDFGLLRSSFANVKPISDTKHFVQLLKENEFEFSTVKHTFRLYLQSSDKVSHVAVVDPQMKYSITELSRDFQRLSNIDYIRARNASKYKTNYTYDDIFDFRIQFQHNAKTGLSETIMKDLNQHFPNNHFSTEFVLKPVDEKDPQDYYIPESLCPYINFIRRDFGDVYEYRGTDPLYKNFQICVQSSTEYKIDRQENICAPELDTHGIVYALLDLKPMVRSILSSASLQSNAAVLNTTSTSSIKSLASSISSPLNLDHVVSKLWRMGNWLTKLAGDCTSPDVQKCTNYYTKDGVSYTAEDEAMIQTINTESSIYTMLNLNNSATFENVQNAYQERCNQLDSKWNILYNGLKAKQKLDGYYRSYIHNQEREQRQNYNSNNRNNHYKGNDYGYRRQPKKQEPGIYNIENPEDFSGRNSDLHTDP</sequence>
<evidence type="ECO:0000313" key="4">
    <source>
        <dbReference type="EMBL" id="CAF3779099.1"/>
    </source>
</evidence>
<feature type="compositionally biased region" description="Polar residues" evidence="1">
    <location>
        <begin position="292"/>
        <end position="314"/>
    </location>
</feature>
<evidence type="ECO:0000313" key="3">
    <source>
        <dbReference type="EMBL" id="CAF1270962.1"/>
    </source>
</evidence>
<reference evidence="3" key="1">
    <citation type="submission" date="2021-02" db="EMBL/GenBank/DDBJ databases">
        <authorList>
            <person name="Nowell W R."/>
        </authorList>
    </citation>
    <scope>NUCLEOTIDE SEQUENCE</scope>
</reference>
<dbReference type="OrthoDB" id="10049644at2759"/>
<dbReference type="EMBL" id="CAJNOK010006650">
    <property type="protein sequence ID" value="CAF1010321.1"/>
    <property type="molecule type" value="Genomic_DNA"/>
</dbReference>
<dbReference type="AlphaFoldDB" id="A0A815BJE4"/>
<feature type="region of interest" description="Disordered" evidence="1">
    <location>
        <begin position="708"/>
        <end position="759"/>
    </location>
</feature>
<dbReference type="EMBL" id="CAJOBA010006658">
    <property type="protein sequence ID" value="CAF3779099.1"/>
    <property type="molecule type" value="Genomic_DNA"/>
</dbReference>
<keyword evidence="6" id="KW-1185">Reference proteome</keyword>
<feature type="region of interest" description="Disordered" evidence="1">
    <location>
        <begin position="89"/>
        <end position="113"/>
    </location>
</feature>
<evidence type="ECO:0000313" key="5">
    <source>
        <dbReference type="EMBL" id="CAF4059101.1"/>
    </source>
</evidence>
<gene>
    <name evidence="3" type="ORF">GPM918_LOCUS27080</name>
    <name evidence="2" type="ORF">OVA965_LOCUS15007</name>
    <name evidence="5" type="ORF">SRO942_LOCUS27350</name>
    <name evidence="4" type="ORF">TMI583_LOCUS15011</name>
</gene>
<feature type="region of interest" description="Disordered" evidence="1">
    <location>
        <begin position="273"/>
        <end position="337"/>
    </location>
</feature>
<dbReference type="EMBL" id="CAJOBC010023376">
    <property type="protein sequence ID" value="CAF4059101.1"/>
    <property type="molecule type" value="Genomic_DNA"/>
</dbReference>
<feature type="compositionally biased region" description="Basic and acidic residues" evidence="1">
    <location>
        <begin position="277"/>
        <end position="291"/>
    </location>
</feature>
<protein>
    <submittedName>
        <fullName evidence="3">Uncharacterized protein</fullName>
    </submittedName>
</protein>
<organism evidence="3 6">
    <name type="scientific">Didymodactylos carnosus</name>
    <dbReference type="NCBI Taxonomy" id="1234261"/>
    <lineage>
        <taxon>Eukaryota</taxon>
        <taxon>Metazoa</taxon>
        <taxon>Spiralia</taxon>
        <taxon>Gnathifera</taxon>
        <taxon>Rotifera</taxon>
        <taxon>Eurotatoria</taxon>
        <taxon>Bdelloidea</taxon>
        <taxon>Philodinida</taxon>
        <taxon>Philodinidae</taxon>
        <taxon>Didymodactylos</taxon>
    </lineage>
</organism>
<comment type="caution">
    <text evidence="3">The sequence shown here is derived from an EMBL/GenBank/DDBJ whole genome shotgun (WGS) entry which is preliminary data.</text>
</comment>
<evidence type="ECO:0000313" key="2">
    <source>
        <dbReference type="EMBL" id="CAF1010321.1"/>
    </source>
</evidence>
<feature type="compositionally biased region" description="Polar residues" evidence="1">
    <location>
        <begin position="49"/>
        <end position="60"/>
    </location>
</feature>